<feature type="region of interest" description="Disordered" evidence="1">
    <location>
        <begin position="41"/>
        <end position="96"/>
    </location>
</feature>
<organism evidence="2">
    <name type="scientific">Tetraselmis sp. GSL018</name>
    <dbReference type="NCBI Taxonomy" id="582737"/>
    <lineage>
        <taxon>Eukaryota</taxon>
        <taxon>Viridiplantae</taxon>
        <taxon>Chlorophyta</taxon>
        <taxon>core chlorophytes</taxon>
        <taxon>Chlorodendrophyceae</taxon>
        <taxon>Chlorodendrales</taxon>
        <taxon>Chlorodendraceae</taxon>
        <taxon>Tetraselmis</taxon>
    </lineage>
</organism>
<name>A0A061QW29_9CHLO</name>
<feature type="compositionally biased region" description="Basic and acidic residues" evidence="1">
    <location>
        <begin position="47"/>
        <end position="75"/>
    </location>
</feature>
<reference evidence="2" key="1">
    <citation type="submission" date="2014-05" db="EMBL/GenBank/DDBJ databases">
        <title>The transcriptome of the halophilic microalga Tetraselmis sp. GSL018 isolated from the Great Salt Lake, Utah.</title>
        <authorList>
            <person name="Jinkerson R.E."/>
            <person name="D'Adamo S."/>
            <person name="Posewitz M.C."/>
        </authorList>
    </citation>
    <scope>NUCLEOTIDE SEQUENCE</scope>
    <source>
        <strain evidence="2">GSL018</strain>
    </source>
</reference>
<dbReference type="EMBL" id="GBEZ01024468">
    <property type="protein sequence ID" value="JAC62526.1"/>
    <property type="molecule type" value="Transcribed_RNA"/>
</dbReference>
<protein>
    <submittedName>
        <fullName evidence="2">Uncharacterized protein</fullName>
    </submittedName>
</protein>
<sequence>MSAIALHRPLCHPLRLQWHLDPRATPIQSLVGSCEENLAAAQMGKGIDSEEKERGRGADTKRHGEAKGLEARASHEPLGLGQARVSVSCAADKAQP</sequence>
<accession>A0A061QW29</accession>
<evidence type="ECO:0000313" key="2">
    <source>
        <dbReference type="EMBL" id="JAC62526.1"/>
    </source>
</evidence>
<evidence type="ECO:0000256" key="1">
    <source>
        <dbReference type="SAM" id="MobiDB-lite"/>
    </source>
</evidence>
<dbReference type="AlphaFoldDB" id="A0A061QW29"/>
<gene>
    <name evidence="2" type="ORF">TSPGSL018_23130</name>
</gene>
<proteinExistence type="predicted"/>